<dbReference type="Gene3D" id="1.20.1250.20">
    <property type="entry name" value="MFS general substrate transporter like domains"/>
    <property type="match status" value="1"/>
</dbReference>
<feature type="transmembrane region" description="Helical" evidence="5">
    <location>
        <begin position="67"/>
        <end position="90"/>
    </location>
</feature>
<evidence type="ECO:0000313" key="7">
    <source>
        <dbReference type="Proteomes" id="UP000270094"/>
    </source>
</evidence>
<comment type="subcellular location">
    <subcellularLocation>
        <location evidence="1">Membrane</location>
    </subcellularLocation>
</comment>
<feature type="transmembrane region" description="Helical" evidence="5">
    <location>
        <begin position="172"/>
        <end position="193"/>
    </location>
</feature>
<keyword evidence="2 5" id="KW-0812">Transmembrane</keyword>
<dbReference type="EMBL" id="UYYB01102377">
    <property type="protein sequence ID" value="VDM78576.1"/>
    <property type="molecule type" value="Genomic_DNA"/>
</dbReference>
<evidence type="ECO:0000256" key="3">
    <source>
        <dbReference type="ARBA" id="ARBA00022989"/>
    </source>
</evidence>
<organism evidence="6 7">
    <name type="scientific">Strongylus vulgaris</name>
    <name type="common">Blood worm</name>
    <dbReference type="NCBI Taxonomy" id="40348"/>
    <lineage>
        <taxon>Eukaryota</taxon>
        <taxon>Metazoa</taxon>
        <taxon>Ecdysozoa</taxon>
        <taxon>Nematoda</taxon>
        <taxon>Chromadorea</taxon>
        <taxon>Rhabditida</taxon>
        <taxon>Rhabditina</taxon>
        <taxon>Rhabditomorpha</taxon>
        <taxon>Strongyloidea</taxon>
        <taxon>Strongylidae</taxon>
        <taxon>Strongylus</taxon>
    </lineage>
</organism>
<sequence>MSKQSDRLRLICICCTLSFSVNFQYAFSSTYTNAAVHSFQRFLNESYTTNNVKKDIEQGTDLISKCFLVYLEIAIIFLVELVAFLLGNALNVIGSLARCLAIAMYSPIILIIARILCGFATAISYSALVLYLQEVAPPTMRGMTSCLNGLIYSFIAFLGVTLGNDLLLGKNLLYYFGVAVPPCILGAAALVVFPETPKFLLSRKKYNLVQISLQFYHGRSSDVSASLSSIEQDVNEASHGDANYSDLFVICHLRAALLLALAALQVI</sequence>
<dbReference type="PANTHER" id="PTHR23503:SF29">
    <property type="entry name" value="MAJOR FACILITATOR SUPERFAMILY (MFS) PROFILE DOMAIN-CONTAINING PROTEIN"/>
    <property type="match status" value="1"/>
</dbReference>
<accession>A0A3P7J5V9</accession>
<keyword evidence="7" id="KW-1185">Reference proteome</keyword>
<dbReference type="InterPro" id="IPR036259">
    <property type="entry name" value="MFS_trans_sf"/>
</dbReference>
<evidence type="ECO:0008006" key="8">
    <source>
        <dbReference type="Google" id="ProtNLM"/>
    </source>
</evidence>
<dbReference type="Pfam" id="PF00083">
    <property type="entry name" value="Sugar_tr"/>
    <property type="match status" value="1"/>
</dbReference>
<gene>
    <name evidence="6" type="ORF">SVUK_LOCUS13574</name>
</gene>
<dbReference type="OrthoDB" id="4142200at2759"/>
<evidence type="ECO:0000256" key="1">
    <source>
        <dbReference type="ARBA" id="ARBA00004370"/>
    </source>
</evidence>
<dbReference type="PANTHER" id="PTHR23503">
    <property type="entry name" value="SOLUTE CARRIER FAMILY 2"/>
    <property type="match status" value="1"/>
</dbReference>
<feature type="transmembrane region" description="Helical" evidence="5">
    <location>
        <begin position="102"/>
        <end position="128"/>
    </location>
</feature>
<dbReference type="GO" id="GO:0016020">
    <property type="term" value="C:membrane"/>
    <property type="evidence" value="ECO:0007669"/>
    <property type="project" value="UniProtKB-SubCell"/>
</dbReference>
<evidence type="ECO:0000256" key="5">
    <source>
        <dbReference type="SAM" id="Phobius"/>
    </source>
</evidence>
<dbReference type="Proteomes" id="UP000270094">
    <property type="component" value="Unassembled WGS sequence"/>
</dbReference>
<name>A0A3P7J5V9_STRVU</name>
<protein>
    <recommendedName>
        <fullName evidence="8">Major facilitator superfamily (MFS) profile domain-containing protein</fullName>
    </recommendedName>
</protein>
<feature type="transmembrane region" description="Helical" evidence="5">
    <location>
        <begin position="140"/>
        <end position="160"/>
    </location>
</feature>
<keyword evidence="3 5" id="KW-1133">Transmembrane helix</keyword>
<dbReference type="AlphaFoldDB" id="A0A3P7J5V9"/>
<dbReference type="InterPro" id="IPR045263">
    <property type="entry name" value="GLUT"/>
</dbReference>
<dbReference type="SUPFAM" id="SSF103473">
    <property type="entry name" value="MFS general substrate transporter"/>
    <property type="match status" value="1"/>
</dbReference>
<keyword evidence="4 5" id="KW-0472">Membrane</keyword>
<dbReference type="InterPro" id="IPR005828">
    <property type="entry name" value="MFS_sugar_transport-like"/>
</dbReference>
<proteinExistence type="predicted"/>
<evidence type="ECO:0000256" key="2">
    <source>
        <dbReference type="ARBA" id="ARBA00022692"/>
    </source>
</evidence>
<evidence type="ECO:0000313" key="6">
    <source>
        <dbReference type="EMBL" id="VDM78576.1"/>
    </source>
</evidence>
<evidence type="ECO:0000256" key="4">
    <source>
        <dbReference type="ARBA" id="ARBA00023136"/>
    </source>
</evidence>
<reference evidence="6 7" key="1">
    <citation type="submission" date="2018-11" db="EMBL/GenBank/DDBJ databases">
        <authorList>
            <consortium name="Pathogen Informatics"/>
        </authorList>
    </citation>
    <scope>NUCLEOTIDE SEQUENCE [LARGE SCALE GENOMIC DNA]</scope>
</reference>
<dbReference type="GO" id="GO:0015149">
    <property type="term" value="F:hexose transmembrane transporter activity"/>
    <property type="evidence" value="ECO:0007669"/>
    <property type="project" value="TreeGrafter"/>
</dbReference>